<dbReference type="PANTHER" id="PTHR13082">
    <property type="entry name" value="SAP18"/>
    <property type="match status" value="1"/>
</dbReference>
<dbReference type="STRING" id="2282107.A0A286UPA1"/>
<feature type="compositionally biased region" description="Basic and acidic residues" evidence="2">
    <location>
        <begin position="135"/>
        <end position="165"/>
    </location>
</feature>
<comment type="similarity">
    <text evidence="1">Belongs to the SAP18 family.</text>
</comment>
<evidence type="ECO:0000313" key="3">
    <source>
        <dbReference type="EMBL" id="PAV21426.1"/>
    </source>
</evidence>
<evidence type="ECO:0000313" key="4">
    <source>
        <dbReference type="Proteomes" id="UP000217199"/>
    </source>
</evidence>
<dbReference type="Pfam" id="PF06487">
    <property type="entry name" value="SAP18"/>
    <property type="match status" value="1"/>
</dbReference>
<evidence type="ECO:0000256" key="2">
    <source>
        <dbReference type="SAM" id="MobiDB-lite"/>
    </source>
</evidence>
<gene>
    <name evidence="3" type="ORF">PNOK_0405300</name>
</gene>
<accession>A0A286UPA1</accession>
<feature type="compositionally biased region" description="Basic residues" evidence="2">
    <location>
        <begin position="329"/>
        <end position="349"/>
    </location>
</feature>
<protein>
    <submittedName>
        <fullName evidence="3">Histone deacetylase complex</fullName>
    </submittedName>
</protein>
<dbReference type="InParanoid" id="A0A286UPA1"/>
<dbReference type="InterPro" id="IPR010516">
    <property type="entry name" value="SAP18"/>
</dbReference>
<feature type="compositionally biased region" description="Basic and acidic residues" evidence="2">
    <location>
        <begin position="264"/>
        <end position="288"/>
    </location>
</feature>
<feature type="region of interest" description="Disordered" evidence="2">
    <location>
        <begin position="126"/>
        <end position="165"/>
    </location>
</feature>
<feature type="region of interest" description="Disordered" evidence="2">
    <location>
        <begin position="192"/>
        <end position="349"/>
    </location>
</feature>
<feature type="compositionally biased region" description="Low complexity" evidence="2">
    <location>
        <begin position="317"/>
        <end position="328"/>
    </location>
</feature>
<proteinExistence type="inferred from homology"/>
<feature type="compositionally biased region" description="Basic and acidic residues" evidence="2">
    <location>
        <begin position="296"/>
        <end position="311"/>
    </location>
</feature>
<keyword evidence="4" id="KW-1185">Reference proteome</keyword>
<evidence type="ECO:0000256" key="1">
    <source>
        <dbReference type="ARBA" id="ARBA00009143"/>
    </source>
</evidence>
<sequence length="349" mass="37606">MGDPVSDTKNTVERGQTTPFLIRTFIKIGNFHRPEAFEDGILPTTDEVQIHTWRDATLKELLTSIRLSKESPNEIRHPLAKVYFRAIYPDASIRGRIATRELGMVYSRDVLGDAGSVEGPAPYLLLDVEQPEGGSLEKEGEKEREREREGEKGREGEGEKGRTLEGLRFQPGDYVCVNVVLPKHLSGSAPVGPEIIGGARPPSGPGGGGMGLGSAGAGAGANGWGNGGGNSNAAASVLRGDRHWRGGSDPTAGRSRIARAGPGRNERAVRERERERERVERVRGEPERGGGGGGGVDRRGPPPRRGRDRDSLPPPARAAAYGRGAPSRSRSRTRSPSRSPPPRRRARYD</sequence>
<dbReference type="Gene3D" id="3.10.20.550">
    <property type="entry name" value="ASAP complex, SAP18 subunit"/>
    <property type="match status" value="1"/>
</dbReference>
<dbReference type="AlphaFoldDB" id="A0A286UPA1"/>
<dbReference type="EMBL" id="NBII01000003">
    <property type="protein sequence ID" value="PAV21426.1"/>
    <property type="molecule type" value="Genomic_DNA"/>
</dbReference>
<comment type="caution">
    <text evidence="3">The sequence shown here is derived from an EMBL/GenBank/DDBJ whole genome shotgun (WGS) entry which is preliminary data.</text>
</comment>
<dbReference type="GO" id="GO:0005634">
    <property type="term" value="C:nucleus"/>
    <property type="evidence" value="ECO:0007669"/>
    <property type="project" value="TreeGrafter"/>
</dbReference>
<dbReference type="OrthoDB" id="440566at2759"/>
<dbReference type="InterPro" id="IPR042534">
    <property type="entry name" value="SAP18_sf"/>
</dbReference>
<reference evidence="3 4" key="1">
    <citation type="journal article" date="2017" name="Mol. Ecol.">
        <title>Comparative and population genomic landscape of Phellinus noxius: A hypervariable fungus causing root rot in trees.</title>
        <authorList>
            <person name="Chung C.L."/>
            <person name="Lee T.J."/>
            <person name="Akiba M."/>
            <person name="Lee H.H."/>
            <person name="Kuo T.H."/>
            <person name="Liu D."/>
            <person name="Ke H.M."/>
            <person name="Yokoi T."/>
            <person name="Roa M.B."/>
            <person name="Lu M.J."/>
            <person name="Chang Y.Y."/>
            <person name="Ann P.J."/>
            <person name="Tsai J.N."/>
            <person name="Chen C.Y."/>
            <person name="Tzean S.S."/>
            <person name="Ota Y."/>
            <person name="Hattori T."/>
            <person name="Sahashi N."/>
            <person name="Liou R.F."/>
            <person name="Kikuchi T."/>
            <person name="Tsai I.J."/>
        </authorList>
    </citation>
    <scope>NUCLEOTIDE SEQUENCE [LARGE SCALE GENOMIC DNA]</scope>
    <source>
        <strain evidence="3 4">FFPRI411160</strain>
    </source>
</reference>
<name>A0A286UPA1_9AGAM</name>
<organism evidence="3 4">
    <name type="scientific">Pyrrhoderma noxium</name>
    <dbReference type="NCBI Taxonomy" id="2282107"/>
    <lineage>
        <taxon>Eukaryota</taxon>
        <taxon>Fungi</taxon>
        <taxon>Dikarya</taxon>
        <taxon>Basidiomycota</taxon>
        <taxon>Agaricomycotina</taxon>
        <taxon>Agaricomycetes</taxon>
        <taxon>Hymenochaetales</taxon>
        <taxon>Hymenochaetaceae</taxon>
        <taxon>Pyrrhoderma</taxon>
    </lineage>
</organism>
<feature type="compositionally biased region" description="Gly residues" evidence="2">
    <location>
        <begin position="205"/>
        <end position="230"/>
    </location>
</feature>
<dbReference type="PANTHER" id="PTHR13082:SF0">
    <property type="entry name" value="HISTONE DEACETYLASE COMPLEX SUBUNIT SAP18"/>
    <property type="match status" value="1"/>
</dbReference>
<dbReference type="Proteomes" id="UP000217199">
    <property type="component" value="Unassembled WGS sequence"/>
</dbReference>